<evidence type="ECO:0000313" key="3">
    <source>
        <dbReference type="Proteomes" id="UP000799291"/>
    </source>
</evidence>
<dbReference type="EMBL" id="MU005583">
    <property type="protein sequence ID" value="KAF2683890.1"/>
    <property type="molecule type" value="Genomic_DNA"/>
</dbReference>
<dbReference type="AlphaFoldDB" id="A0A6G1J119"/>
<keyword evidence="3" id="KW-1185">Reference proteome</keyword>
<name>A0A6G1J119_9PLEO</name>
<evidence type="ECO:0000259" key="1">
    <source>
        <dbReference type="Pfam" id="PF06985"/>
    </source>
</evidence>
<protein>
    <submittedName>
        <fullName evidence="2">HET-domain-containing protein</fullName>
    </submittedName>
</protein>
<sequence length="844" mass="96028">MATDGGSYIGAMMDGISQCREYRQQRGRLARIAIRKWYAKLSQHSVPWLLPENHTASTSQENRSLCEICRQINFEWLFNHDLNKSYLSLRTSGPWNTEASGLPAEASFQIFGSPYSAHLSALSLGFFSDVLERENCAFCKFVADIILSHLGSDRVTCMTLHVDGYGEFPRVVDYPMTRTFCRIETAEKASSGHHDLRIWMSQDQGLSGDIRAFDIQRLCQHPNPWWGRRYHDQIDFSVLRAWIAKAASREKPFGIKDSVLEHFRLIDVRRRCVARASTRCRYIALSYVWGKTEALRNETSTEEVLSEAGSLTDEILPKTIADAIAVTAEADIPYLWVDSLCILQDNDPSKQIQIAAMDQIYSSAVATIVAASGFDAHAGLPGVRPGTRWCSVLTESVQSIALGSRLNNYSKTSMKPIGAFDYMWDTEWNTRAWTFQEFSLSETVIAFLDRITFCWHRGQIWTEDVWEPSATSVHRDSAAVSIASFADLLDVSKKMPCMNVSRYDAALVFYSSRKLSYDTDAINAFMAILALLRPAFRGDFLFGLPSTELEHGLLWRPEGILRLRSCAAGKGLSSSSVVFPSWSWAAWEGEVCMPRPNPRFSRITWFDPTDNSWFTSEEYRGYSGRFPQGWIRLKQKGVRSYTELGAPHAEFLHPVVPEDSRKQDNKRFILSGGRSLTFMALAVHLPMSPGRWCMERLKPFNYRHLSPDICSYTLRDLLGPSRVAGVVYLHNGVKPGEPFNQPYELIAISRGTHYYFCEKETGDPPADDYDLVQGVHSYEWEEWRKSRINWTGCDDEPAKEVHWGIYDVLVIVWDGDVAYRIGVGVCYARAFWYARPQWKRIVLG</sequence>
<dbReference type="OrthoDB" id="5135333at2759"/>
<dbReference type="PANTHER" id="PTHR33112">
    <property type="entry name" value="DOMAIN PROTEIN, PUTATIVE-RELATED"/>
    <property type="match status" value="1"/>
</dbReference>
<dbReference type="Pfam" id="PF06985">
    <property type="entry name" value="HET"/>
    <property type="match status" value="1"/>
</dbReference>
<organism evidence="2 3">
    <name type="scientific">Lentithecium fluviatile CBS 122367</name>
    <dbReference type="NCBI Taxonomy" id="1168545"/>
    <lineage>
        <taxon>Eukaryota</taxon>
        <taxon>Fungi</taxon>
        <taxon>Dikarya</taxon>
        <taxon>Ascomycota</taxon>
        <taxon>Pezizomycotina</taxon>
        <taxon>Dothideomycetes</taxon>
        <taxon>Pleosporomycetidae</taxon>
        <taxon>Pleosporales</taxon>
        <taxon>Massarineae</taxon>
        <taxon>Lentitheciaceae</taxon>
        <taxon>Lentithecium</taxon>
    </lineage>
</organism>
<accession>A0A6G1J119</accession>
<dbReference type="Proteomes" id="UP000799291">
    <property type="component" value="Unassembled WGS sequence"/>
</dbReference>
<dbReference type="PANTHER" id="PTHR33112:SF12">
    <property type="entry name" value="HETEROKARYON INCOMPATIBILITY DOMAIN-CONTAINING PROTEIN"/>
    <property type="match status" value="1"/>
</dbReference>
<dbReference type="InterPro" id="IPR010730">
    <property type="entry name" value="HET"/>
</dbReference>
<proteinExistence type="predicted"/>
<evidence type="ECO:0000313" key="2">
    <source>
        <dbReference type="EMBL" id="KAF2683890.1"/>
    </source>
</evidence>
<feature type="domain" description="Heterokaryon incompatibility" evidence="1">
    <location>
        <begin position="282"/>
        <end position="437"/>
    </location>
</feature>
<gene>
    <name evidence="2" type="ORF">K458DRAFT_487940</name>
</gene>
<reference evidence="2" key="1">
    <citation type="journal article" date="2020" name="Stud. Mycol.">
        <title>101 Dothideomycetes genomes: a test case for predicting lifestyles and emergence of pathogens.</title>
        <authorList>
            <person name="Haridas S."/>
            <person name="Albert R."/>
            <person name="Binder M."/>
            <person name="Bloem J."/>
            <person name="Labutti K."/>
            <person name="Salamov A."/>
            <person name="Andreopoulos B."/>
            <person name="Baker S."/>
            <person name="Barry K."/>
            <person name="Bills G."/>
            <person name="Bluhm B."/>
            <person name="Cannon C."/>
            <person name="Castanera R."/>
            <person name="Culley D."/>
            <person name="Daum C."/>
            <person name="Ezra D."/>
            <person name="Gonzalez J."/>
            <person name="Henrissat B."/>
            <person name="Kuo A."/>
            <person name="Liang C."/>
            <person name="Lipzen A."/>
            <person name="Lutzoni F."/>
            <person name="Magnuson J."/>
            <person name="Mondo S."/>
            <person name="Nolan M."/>
            <person name="Ohm R."/>
            <person name="Pangilinan J."/>
            <person name="Park H.-J."/>
            <person name="Ramirez L."/>
            <person name="Alfaro M."/>
            <person name="Sun H."/>
            <person name="Tritt A."/>
            <person name="Yoshinaga Y."/>
            <person name="Zwiers L.-H."/>
            <person name="Turgeon B."/>
            <person name="Goodwin S."/>
            <person name="Spatafora J."/>
            <person name="Crous P."/>
            <person name="Grigoriev I."/>
        </authorList>
    </citation>
    <scope>NUCLEOTIDE SEQUENCE</scope>
    <source>
        <strain evidence="2">CBS 122367</strain>
    </source>
</reference>